<dbReference type="InterPro" id="IPR048152">
    <property type="entry name" value="AMED_5909-like"/>
</dbReference>
<accession>A0A1G6X4R9</accession>
<organism evidence="1 2">
    <name type="scientific">Prauserella marina</name>
    <dbReference type="NCBI Taxonomy" id="530584"/>
    <lineage>
        <taxon>Bacteria</taxon>
        <taxon>Bacillati</taxon>
        <taxon>Actinomycetota</taxon>
        <taxon>Actinomycetes</taxon>
        <taxon>Pseudonocardiales</taxon>
        <taxon>Pseudonocardiaceae</taxon>
        <taxon>Prauserella</taxon>
    </lineage>
</organism>
<gene>
    <name evidence="1" type="ORF">SAMN05421630_111271</name>
</gene>
<evidence type="ECO:0000313" key="1">
    <source>
        <dbReference type="EMBL" id="SDD73099.1"/>
    </source>
</evidence>
<name>A0A1G6X4R9_9PSEU</name>
<dbReference type="Proteomes" id="UP000199494">
    <property type="component" value="Unassembled WGS sequence"/>
</dbReference>
<dbReference type="STRING" id="530584.SAMN05421630_111271"/>
<keyword evidence="2" id="KW-1185">Reference proteome</keyword>
<sequence>MSVMGRSNGGESLSQKGWRLAKQARTLRQAHEALGALVPSEGASSAARQEFYRRSAAVYAAVAETDRGHHHEALYWAERERRKAEELTQR</sequence>
<dbReference type="EMBL" id="FMZE01000011">
    <property type="protein sequence ID" value="SDD73099.1"/>
    <property type="molecule type" value="Genomic_DNA"/>
</dbReference>
<evidence type="ECO:0000313" key="2">
    <source>
        <dbReference type="Proteomes" id="UP000199494"/>
    </source>
</evidence>
<protein>
    <submittedName>
        <fullName evidence="1">Uncharacterized protein</fullName>
    </submittedName>
</protein>
<proteinExistence type="predicted"/>
<dbReference type="AlphaFoldDB" id="A0A1G6X4R9"/>
<dbReference type="NCBIfam" id="NF041510">
    <property type="entry name" value="AMED_5909_fam"/>
    <property type="match status" value="1"/>
</dbReference>
<reference evidence="1 2" key="1">
    <citation type="submission" date="2016-10" db="EMBL/GenBank/DDBJ databases">
        <authorList>
            <person name="de Groot N.N."/>
        </authorList>
    </citation>
    <scope>NUCLEOTIDE SEQUENCE [LARGE SCALE GENOMIC DNA]</scope>
    <source>
        <strain evidence="1 2">CGMCC 4.5506</strain>
    </source>
</reference>